<dbReference type="InterPro" id="IPR036291">
    <property type="entry name" value="NAD(P)-bd_dom_sf"/>
</dbReference>
<dbReference type="Pfam" id="PF00106">
    <property type="entry name" value="adh_short"/>
    <property type="match status" value="1"/>
</dbReference>
<name>A0A939KLK9_9PROT</name>
<dbReference type="PRINTS" id="PR00081">
    <property type="entry name" value="GDHRDH"/>
</dbReference>
<sequence length="335" mass="35581">MASQIAVITGAGSGIGRAAALALGRAGFDIALLGRNKARLDETARDLTRHGIRSLAIEQDVADPQGVQDAAERIEHELGPIAVWANCAGATVIGQTAVLAPQDIRRATEVTYLGSVYGTLAALNVMRRRGQGTIINLDLAPALRGLPLQAAESGARAALRGFCASLRPELRHDGDRIRVVMIDLPAINTPRYGLTRNRTGKRLKPYGAVYEPEVAAEAICRAAFGSSHSISIGLGALLDPLRALVAPFYREARLADHGYKAQMSYDWTEGTQPDGLYEPVAGAFGAHGPFDEKSRRLDSPLSIFVPSNLRAGLFGALAAMALASLAGHMKKSRKD</sequence>
<dbReference type="RefSeq" id="WP_207843902.1">
    <property type="nucleotide sequence ID" value="NZ_JAFVMH010000001.1"/>
</dbReference>
<gene>
    <name evidence="3" type="ORF">J2D77_00040</name>
</gene>
<protein>
    <submittedName>
        <fullName evidence="3">SDR family NAD(P)-dependent oxidoreductase</fullName>
    </submittedName>
</protein>
<dbReference type="PANTHER" id="PTHR44196">
    <property type="entry name" value="DEHYDROGENASE/REDUCTASE SDR FAMILY MEMBER 7B"/>
    <property type="match status" value="1"/>
</dbReference>
<dbReference type="NCBIfam" id="NF005495">
    <property type="entry name" value="PRK07109.1"/>
    <property type="match status" value="1"/>
</dbReference>
<dbReference type="GO" id="GO:0016020">
    <property type="term" value="C:membrane"/>
    <property type="evidence" value="ECO:0007669"/>
    <property type="project" value="TreeGrafter"/>
</dbReference>
<dbReference type="InterPro" id="IPR002347">
    <property type="entry name" value="SDR_fam"/>
</dbReference>
<dbReference type="SUPFAM" id="SSF51735">
    <property type="entry name" value="NAD(P)-binding Rossmann-fold domains"/>
    <property type="match status" value="1"/>
</dbReference>
<evidence type="ECO:0000256" key="1">
    <source>
        <dbReference type="ARBA" id="ARBA00006484"/>
    </source>
</evidence>
<dbReference type="EMBL" id="JAFVMH010000001">
    <property type="protein sequence ID" value="MBO1323545.1"/>
    <property type="molecule type" value="Genomic_DNA"/>
</dbReference>
<dbReference type="AlphaFoldDB" id="A0A939KLK9"/>
<proteinExistence type="inferred from homology"/>
<comment type="caution">
    <text evidence="3">The sequence shown here is derived from an EMBL/GenBank/DDBJ whole genome shotgun (WGS) entry which is preliminary data.</text>
</comment>
<dbReference type="PANTHER" id="PTHR44196:SF1">
    <property type="entry name" value="DEHYDROGENASE_REDUCTASE SDR FAMILY MEMBER 7B"/>
    <property type="match status" value="1"/>
</dbReference>
<dbReference type="GO" id="GO:0016491">
    <property type="term" value="F:oxidoreductase activity"/>
    <property type="evidence" value="ECO:0007669"/>
    <property type="project" value="UniProtKB-KW"/>
</dbReference>
<keyword evidence="4" id="KW-1185">Reference proteome</keyword>
<comment type="similarity">
    <text evidence="1">Belongs to the short-chain dehydrogenases/reductases (SDR) family.</text>
</comment>
<dbReference type="Proteomes" id="UP000664073">
    <property type="component" value="Unassembled WGS sequence"/>
</dbReference>
<evidence type="ECO:0000256" key="2">
    <source>
        <dbReference type="ARBA" id="ARBA00023002"/>
    </source>
</evidence>
<organism evidence="3 4">
    <name type="scientific">Acetobacter garciniae</name>
    <dbReference type="NCBI Taxonomy" id="2817435"/>
    <lineage>
        <taxon>Bacteria</taxon>
        <taxon>Pseudomonadati</taxon>
        <taxon>Pseudomonadota</taxon>
        <taxon>Alphaproteobacteria</taxon>
        <taxon>Acetobacterales</taxon>
        <taxon>Acetobacteraceae</taxon>
        <taxon>Acetobacter</taxon>
    </lineage>
</organism>
<evidence type="ECO:0000313" key="3">
    <source>
        <dbReference type="EMBL" id="MBO1323545.1"/>
    </source>
</evidence>
<reference evidence="3" key="1">
    <citation type="submission" date="2021-03" db="EMBL/GenBank/DDBJ databases">
        <title>The complete genome sequence of Acetobacter sp. TBRC 12339.</title>
        <authorList>
            <person name="Charoenyingcharoen P."/>
            <person name="Yukphan P."/>
        </authorList>
    </citation>
    <scope>NUCLEOTIDE SEQUENCE</scope>
    <source>
        <strain evidence="3">TBRC 12339</strain>
    </source>
</reference>
<dbReference type="Gene3D" id="3.40.50.720">
    <property type="entry name" value="NAD(P)-binding Rossmann-like Domain"/>
    <property type="match status" value="1"/>
</dbReference>
<evidence type="ECO:0000313" key="4">
    <source>
        <dbReference type="Proteomes" id="UP000664073"/>
    </source>
</evidence>
<accession>A0A939KLK9</accession>
<keyword evidence="2" id="KW-0560">Oxidoreductase</keyword>